<evidence type="ECO:0000313" key="3">
    <source>
        <dbReference type="Proteomes" id="UP000838412"/>
    </source>
</evidence>
<feature type="compositionally biased region" description="Basic residues" evidence="1">
    <location>
        <begin position="121"/>
        <end position="130"/>
    </location>
</feature>
<feature type="region of interest" description="Disordered" evidence="1">
    <location>
        <begin position="183"/>
        <end position="204"/>
    </location>
</feature>
<dbReference type="Proteomes" id="UP000838412">
    <property type="component" value="Chromosome 8"/>
</dbReference>
<gene>
    <name evidence="2" type="primary">Hypp4635</name>
    <name evidence="2" type="ORF">BLAG_LOCUS23428</name>
</gene>
<dbReference type="AlphaFoldDB" id="A0A8K0A8P1"/>
<organism evidence="2 3">
    <name type="scientific">Branchiostoma lanceolatum</name>
    <name type="common">Common lancelet</name>
    <name type="synonym">Amphioxus lanceolatum</name>
    <dbReference type="NCBI Taxonomy" id="7740"/>
    <lineage>
        <taxon>Eukaryota</taxon>
        <taxon>Metazoa</taxon>
        <taxon>Chordata</taxon>
        <taxon>Cephalochordata</taxon>
        <taxon>Leptocardii</taxon>
        <taxon>Amphioxiformes</taxon>
        <taxon>Branchiostomatidae</taxon>
        <taxon>Branchiostoma</taxon>
    </lineage>
</organism>
<sequence length="913" mass="99983">MRCQCWGGKENLKMASAEGFCLGDDAALAVSSCLTDTATPSAYEDDPLKKAMTEAHVFGSSEDGSEYDISNSDGNHTGEDADQGSGNLYDENVTGLAGHANQGDLFLSMAQADYVDDHVVRKSARKRKPRPLSPNNDLLVSKKRKRPRKNPNPGKSAGRRGSFDTETESFCCDLCKSPYVTNPTRRGNKPKLTNANPSPRHKIDPITGRMLTLCNACGLAFNRPKRPRKERPLPNEVEKAKYLQEAQQFALSLAEGLSDPEAERLFCPHFKLKACGCMQNFIIGEGNMEESRRRANQLLRMLKEAKTLSQLKCYEVVGDPTNPGGQARSKRARNIGLGNGQRKSQAFEDFVLKNRKILREQIKLCERATQKVLCYSNNFLHKKLKTDPQKGVRKERQKGKEALGQLRSIEDLPRSRCCVDNCVLMALTHGRLLQQWRDRARSGQIEARRALAEMLTPSGGARSNCYKFINWVTGCSHSTIGRVNDQMKRTGGDREPPQHGLKKWWKDHPKKKKKEEMSGVATPGSETVTITIPATQIPNNFSHLPPNAQINIQQQQIQQLQRQLAQQQLHMTQSQVLQPQYLHPSGQLVSQPVQLQVQVANVGSQVAQQSTVLQNSAAEQVLIATDSLGQQLQNQAIQLQQPQLTGTSLPLVNTQPQQNAASGNLLNTAQLTSYNFTQAPNVNIATVHQTTAGTSQAPTQLIIQTLPTPLQSQTLQSQNILQQLTPQQVALIIQQALTPQTATTAAGLAIGSVALSTQSTDSPFETSSVDETLTDGEQSANLMSQSNQQTTLDVSTLSQSRTGNINQSQVSLVPPTSQSQATSQLNLSQQADQSEQPSEMVSDAANQSQAVTVEQMSSLANPQMPQQWLLGDKTQGLVGVAATGSSEPSDSFLSVDAFQLLTQNQIGTLNNMT</sequence>
<keyword evidence="3" id="KW-1185">Reference proteome</keyword>
<feature type="compositionally biased region" description="Polar residues" evidence="1">
    <location>
        <begin position="183"/>
        <end position="197"/>
    </location>
</feature>
<feature type="region of interest" description="Disordered" evidence="1">
    <location>
        <begin position="121"/>
        <end position="164"/>
    </location>
</feature>
<accession>A0A8K0A8P1</accession>
<evidence type="ECO:0000313" key="2">
    <source>
        <dbReference type="EMBL" id="CAH1271378.1"/>
    </source>
</evidence>
<dbReference type="EMBL" id="OV696693">
    <property type="protein sequence ID" value="CAH1271378.1"/>
    <property type="molecule type" value="Genomic_DNA"/>
</dbReference>
<feature type="compositionally biased region" description="Basic residues" evidence="1">
    <location>
        <begin position="500"/>
        <end position="513"/>
    </location>
</feature>
<name>A0A8K0A8P1_BRALA</name>
<feature type="compositionally biased region" description="Basic and acidic residues" evidence="1">
    <location>
        <begin position="486"/>
        <end position="497"/>
    </location>
</feature>
<evidence type="ECO:0000256" key="1">
    <source>
        <dbReference type="SAM" id="MobiDB-lite"/>
    </source>
</evidence>
<protein>
    <submittedName>
        <fullName evidence="2">Hypp4635 protein</fullName>
    </submittedName>
</protein>
<feature type="region of interest" description="Disordered" evidence="1">
    <location>
        <begin position="59"/>
        <end position="93"/>
    </location>
</feature>
<reference evidence="2" key="1">
    <citation type="submission" date="2022-01" db="EMBL/GenBank/DDBJ databases">
        <authorList>
            <person name="Braso-Vives M."/>
        </authorList>
    </citation>
    <scope>NUCLEOTIDE SEQUENCE</scope>
</reference>
<dbReference type="OrthoDB" id="10068017at2759"/>
<feature type="region of interest" description="Disordered" evidence="1">
    <location>
        <begin position="805"/>
        <end position="852"/>
    </location>
</feature>
<proteinExistence type="predicted"/>
<feature type="region of interest" description="Disordered" evidence="1">
    <location>
        <begin position="486"/>
        <end position="522"/>
    </location>
</feature>